<dbReference type="InterPro" id="IPR003903">
    <property type="entry name" value="UIM_dom"/>
</dbReference>
<feature type="compositionally biased region" description="Low complexity" evidence="2">
    <location>
        <begin position="327"/>
        <end position="337"/>
    </location>
</feature>
<dbReference type="SUPFAM" id="SSF57850">
    <property type="entry name" value="RING/U-box"/>
    <property type="match status" value="1"/>
</dbReference>
<keyword evidence="1" id="KW-0862">Zinc</keyword>
<dbReference type="PANTHER" id="PTHR31315:SF1">
    <property type="entry name" value="PROTEIN SIP5"/>
    <property type="match status" value="1"/>
</dbReference>
<protein>
    <recommendedName>
        <fullName evidence="3">RING-type domain-containing protein</fullName>
    </recommendedName>
</protein>
<evidence type="ECO:0000256" key="1">
    <source>
        <dbReference type="PROSITE-ProRule" id="PRU00175"/>
    </source>
</evidence>
<reference evidence="5" key="1">
    <citation type="submission" date="2021-01" db="EMBL/GenBank/DDBJ databases">
        <authorList>
            <person name="Corre E."/>
            <person name="Pelletier E."/>
            <person name="Niang G."/>
            <person name="Scheremetjew M."/>
            <person name="Finn R."/>
            <person name="Kale V."/>
            <person name="Holt S."/>
            <person name="Cochrane G."/>
            <person name="Meng A."/>
            <person name="Brown T."/>
            <person name="Cohen L."/>
        </authorList>
    </citation>
    <scope>NUCLEOTIDE SEQUENCE</scope>
    <source>
        <strain evidence="5">Pop2</strain>
    </source>
</reference>
<dbReference type="Gene3D" id="3.30.40.10">
    <property type="entry name" value="Zinc/RING finger domain, C3HC4 (zinc finger)"/>
    <property type="match status" value="1"/>
</dbReference>
<dbReference type="AlphaFoldDB" id="A0A6U3TUJ3"/>
<feature type="region of interest" description="Disordered" evidence="2">
    <location>
        <begin position="525"/>
        <end position="629"/>
    </location>
</feature>
<evidence type="ECO:0000313" key="4">
    <source>
        <dbReference type="EMBL" id="CAD9349686.1"/>
    </source>
</evidence>
<feature type="region of interest" description="Disordered" evidence="2">
    <location>
        <begin position="394"/>
        <end position="418"/>
    </location>
</feature>
<dbReference type="PROSITE" id="PS50330">
    <property type="entry name" value="UIM"/>
    <property type="match status" value="1"/>
</dbReference>
<keyword evidence="1" id="KW-0863">Zinc-finger</keyword>
<dbReference type="GO" id="GO:0008270">
    <property type="term" value="F:zinc ion binding"/>
    <property type="evidence" value="ECO:0007669"/>
    <property type="project" value="UniProtKB-KW"/>
</dbReference>
<dbReference type="SMART" id="SM00726">
    <property type="entry name" value="UIM"/>
    <property type="match status" value="2"/>
</dbReference>
<accession>A0A6U3TUJ3</accession>
<dbReference type="PROSITE" id="PS50089">
    <property type="entry name" value="ZF_RING_2"/>
    <property type="match status" value="1"/>
</dbReference>
<evidence type="ECO:0000259" key="3">
    <source>
        <dbReference type="PROSITE" id="PS50089"/>
    </source>
</evidence>
<gene>
    <name evidence="4" type="ORF">DBRI1063_LOCUS21074</name>
    <name evidence="5" type="ORF">DBRI1063_LOCUS21075</name>
</gene>
<dbReference type="EMBL" id="HBGN01032609">
    <property type="protein sequence ID" value="CAD9349686.1"/>
    <property type="molecule type" value="Transcribed_RNA"/>
</dbReference>
<feature type="region of interest" description="Disordered" evidence="2">
    <location>
        <begin position="186"/>
        <end position="234"/>
    </location>
</feature>
<evidence type="ECO:0000313" key="5">
    <source>
        <dbReference type="EMBL" id="CAD9349688.1"/>
    </source>
</evidence>
<feature type="domain" description="RING-type" evidence="3">
    <location>
        <begin position="105"/>
        <end position="147"/>
    </location>
</feature>
<feature type="compositionally biased region" description="Low complexity" evidence="2">
    <location>
        <begin position="394"/>
        <end position="408"/>
    </location>
</feature>
<feature type="compositionally biased region" description="Low complexity" evidence="2">
    <location>
        <begin position="219"/>
        <end position="230"/>
    </location>
</feature>
<dbReference type="InterPro" id="IPR001841">
    <property type="entry name" value="Znf_RING"/>
</dbReference>
<organism evidence="5">
    <name type="scientific">Ditylum brightwellii</name>
    <dbReference type="NCBI Taxonomy" id="49249"/>
    <lineage>
        <taxon>Eukaryota</taxon>
        <taxon>Sar</taxon>
        <taxon>Stramenopiles</taxon>
        <taxon>Ochrophyta</taxon>
        <taxon>Bacillariophyta</taxon>
        <taxon>Mediophyceae</taxon>
        <taxon>Lithodesmiophycidae</taxon>
        <taxon>Lithodesmiales</taxon>
        <taxon>Lithodesmiaceae</taxon>
        <taxon>Ditylum</taxon>
    </lineage>
</organism>
<dbReference type="InterPro" id="IPR039301">
    <property type="entry name" value="Sip5/DA2"/>
</dbReference>
<feature type="compositionally biased region" description="Low complexity" evidence="2">
    <location>
        <begin position="15"/>
        <end position="28"/>
    </location>
</feature>
<dbReference type="EMBL" id="HBGN01032610">
    <property type="protein sequence ID" value="CAD9349688.1"/>
    <property type="molecule type" value="Transcribed_RNA"/>
</dbReference>
<proteinExistence type="predicted"/>
<feature type="compositionally biased region" description="Low complexity" evidence="2">
    <location>
        <begin position="526"/>
        <end position="543"/>
    </location>
</feature>
<feature type="compositionally biased region" description="Acidic residues" evidence="2">
    <location>
        <begin position="566"/>
        <end position="575"/>
    </location>
</feature>
<feature type="compositionally biased region" description="Polar residues" evidence="2">
    <location>
        <begin position="595"/>
        <end position="606"/>
    </location>
</feature>
<dbReference type="InterPro" id="IPR013083">
    <property type="entry name" value="Znf_RING/FYVE/PHD"/>
</dbReference>
<feature type="region of interest" description="Disordered" evidence="2">
    <location>
        <begin position="1"/>
        <end position="41"/>
    </location>
</feature>
<keyword evidence="1" id="KW-0479">Metal-binding</keyword>
<dbReference type="GO" id="GO:0005737">
    <property type="term" value="C:cytoplasm"/>
    <property type="evidence" value="ECO:0007669"/>
    <property type="project" value="TreeGrafter"/>
</dbReference>
<evidence type="ECO:0000256" key="2">
    <source>
        <dbReference type="SAM" id="MobiDB-lite"/>
    </source>
</evidence>
<name>A0A6U3TUJ3_9STRA</name>
<sequence>MGNHHSSSSGGGGSASRTTTASSSLATAGGSGSRGGHHHRHSIIRRATGSLGLSKAELERRCKPSGLYPSCKWEERAIRRQIADGKLAARLGGSDIRTLPTDQECPICFLHYTEINTTSCCHATVCTECYLQIRPQKEKHVPCPFCNFAKVAVTVAKRMEVKDVEEREKEEQVVIEAKIRARANTFESSASSTDGSAAPQPAPGEFGSSLVEQNRTRSESMSSVDSTSSTAALTPAERRILEEEMRAQLSHPLSRRMEAEAEERRFENEREYYRSHSHRVRQSRQRANEDRLWMSRNSVGMPPMGVSGRRDRFARLSSDTRLLNTTTLTSGGLIGNTPTATTSRSGGGGGVRDWNSIVDAFEGGGNGEVNSLDDLVVIEAAILLSMEEEAARNRATQRANAQRANQQNEEGDEEETNTFDAAEEAGAGFPSLRSRLSRLQAIRAAENNNDDDDDDDEEDMLAAINGTTSRRSRRNQLLLRRHQGRSSAHMDTAGMLMRGITEEEQIAMALALSLRDAEAARVREQNNNNDGNDNDNNNNGENDVSGEQTTDGAAGEDNLAVAAVEGGDDSEEVGNDGDGSSSAPAGQETGEGNQGEISATDTNLNDPLSEASANAGAGGDETQDVNQNS</sequence>
<feature type="compositionally biased region" description="Polar residues" evidence="2">
    <location>
        <begin position="186"/>
        <end position="195"/>
    </location>
</feature>
<dbReference type="PANTHER" id="PTHR31315">
    <property type="entry name" value="PROTEIN SIP5"/>
    <property type="match status" value="1"/>
</dbReference>
<feature type="compositionally biased region" description="Acidic residues" evidence="2">
    <location>
        <begin position="409"/>
        <end position="418"/>
    </location>
</feature>
<feature type="region of interest" description="Disordered" evidence="2">
    <location>
        <begin position="327"/>
        <end position="349"/>
    </location>
</feature>